<name>A0A8X8CU67_POPTO</name>
<gene>
    <name evidence="1" type="ORF">POTOM_019440</name>
</gene>
<dbReference type="OrthoDB" id="742048at2759"/>
<dbReference type="AlphaFoldDB" id="A0A8X8CU67"/>
<evidence type="ECO:0000313" key="2">
    <source>
        <dbReference type="Proteomes" id="UP000886885"/>
    </source>
</evidence>
<evidence type="ECO:0000313" key="1">
    <source>
        <dbReference type="EMBL" id="KAG6775941.1"/>
    </source>
</evidence>
<proteinExistence type="predicted"/>
<dbReference type="EMBL" id="JAAWWB010000009">
    <property type="protein sequence ID" value="KAG6775941.1"/>
    <property type="molecule type" value="Genomic_DNA"/>
</dbReference>
<dbReference type="Proteomes" id="UP000886885">
    <property type="component" value="Chromosome 5A"/>
</dbReference>
<reference evidence="1" key="1">
    <citation type="journal article" date="2020" name="bioRxiv">
        <title>Hybrid origin of Populus tomentosa Carr. identified through genome sequencing and phylogenomic analysis.</title>
        <authorList>
            <person name="An X."/>
            <person name="Gao K."/>
            <person name="Chen Z."/>
            <person name="Li J."/>
            <person name="Yang X."/>
            <person name="Yang X."/>
            <person name="Zhou J."/>
            <person name="Guo T."/>
            <person name="Zhao T."/>
            <person name="Huang S."/>
            <person name="Miao D."/>
            <person name="Khan W.U."/>
            <person name="Rao P."/>
            <person name="Ye M."/>
            <person name="Lei B."/>
            <person name="Liao W."/>
            <person name="Wang J."/>
            <person name="Ji L."/>
            <person name="Li Y."/>
            <person name="Guo B."/>
            <person name="Mustafa N.S."/>
            <person name="Li S."/>
            <person name="Yun Q."/>
            <person name="Keller S.R."/>
            <person name="Mao J."/>
            <person name="Zhang R."/>
            <person name="Strauss S.H."/>
        </authorList>
    </citation>
    <scope>NUCLEOTIDE SEQUENCE</scope>
    <source>
        <strain evidence="1">GM15</strain>
        <tissue evidence="1">Leaf</tissue>
    </source>
</reference>
<sequence>MIPFGLLVGCLMMDFLKEISMEVFQALEKNRAELTVSGYQLLLHSYEGHVNIFYVISFACCKWWVDASFVALGRFTERKQSISSRVTFNPLLIVNGSSGEEDPSFLDMARVVVILIHPAVRYATTFAHYPDRYAKVATLANIIKSFSHYFLLDITIDWYTNIEAVAHMMSDSSQLDKVQSYNGKDCVIVGNEAYLPITHIESQYKKGGGNRSS</sequence>
<organism evidence="1 2">
    <name type="scientific">Populus tomentosa</name>
    <name type="common">Chinese white poplar</name>
    <dbReference type="NCBI Taxonomy" id="118781"/>
    <lineage>
        <taxon>Eukaryota</taxon>
        <taxon>Viridiplantae</taxon>
        <taxon>Streptophyta</taxon>
        <taxon>Embryophyta</taxon>
        <taxon>Tracheophyta</taxon>
        <taxon>Spermatophyta</taxon>
        <taxon>Magnoliopsida</taxon>
        <taxon>eudicotyledons</taxon>
        <taxon>Gunneridae</taxon>
        <taxon>Pentapetalae</taxon>
        <taxon>rosids</taxon>
        <taxon>fabids</taxon>
        <taxon>Malpighiales</taxon>
        <taxon>Salicaceae</taxon>
        <taxon>Saliceae</taxon>
        <taxon>Populus</taxon>
    </lineage>
</organism>
<protein>
    <submittedName>
        <fullName evidence="1">Uncharacterized protein</fullName>
    </submittedName>
</protein>
<keyword evidence="2" id="KW-1185">Reference proteome</keyword>
<comment type="caution">
    <text evidence="1">The sequence shown here is derived from an EMBL/GenBank/DDBJ whole genome shotgun (WGS) entry which is preliminary data.</text>
</comment>
<accession>A0A8X8CU67</accession>